<organism evidence="2 3">
    <name type="scientific">Blautia luti DSM 14534 = JCM 17040</name>
    <dbReference type="NCBI Taxonomy" id="649762"/>
    <lineage>
        <taxon>Bacteria</taxon>
        <taxon>Bacillati</taxon>
        <taxon>Bacillota</taxon>
        <taxon>Clostridia</taxon>
        <taxon>Lachnospirales</taxon>
        <taxon>Lachnospiraceae</taxon>
        <taxon>Blautia</taxon>
    </lineage>
</organism>
<feature type="transmembrane region" description="Helical" evidence="1">
    <location>
        <begin position="20"/>
        <end position="41"/>
    </location>
</feature>
<dbReference type="RefSeq" id="WP_118509686.1">
    <property type="nucleotide sequence ID" value="NZ_WMBC01000009.1"/>
</dbReference>
<keyword evidence="1" id="KW-1133">Transmembrane helix</keyword>
<proteinExistence type="predicted"/>
<comment type="caution">
    <text evidence="2">The sequence shown here is derived from an EMBL/GenBank/DDBJ whole genome shotgun (WGS) entry which is preliminary data.</text>
</comment>
<keyword evidence="1" id="KW-0472">Membrane</keyword>
<feature type="transmembrane region" description="Helical" evidence="1">
    <location>
        <begin position="53"/>
        <end position="72"/>
    </location>
</feature>
<keyword evidence="1" id="KW-0812">Transmembrane</keyword>
<gene>
    <name evidence="2" type="ORF">GKZ57_11540</name>
</gene>
<dbReference type="EMBL" id="WMBC01000009">
    <property type="protein sequence ID" value="MTD61869.1"/>
    <property type="molecule type" value="Genomic_DNA"/>
</dbReference>
<accession>A0A844GKL8</accession>
<reference evidence="2 3" key="1">
    <citation type="submission" date="2019-11" db="EMBL/GenBank/DDBJ databases">
        <title>Draft genome sequence of Blautia luti DSM 14534T, isolated from human stool.</title>
        <authorList>
            <person name="Ortiz R."/>
            <person name="Melis-Arcos F."/>
            <person name="Covarrubias P."/>
            <person name="Cardenas J.P."/>
            <person name="Perez-Donoso J."/>
            <person name="Almonacid D."/>
        </authorList>
    </citation>
    <scope>NUCLEOTIDE SEQUENCE [LARGE SCALE GENOMIC DNA]</scope>
    <source>
        <strain evidence="2 3">DSM 14534</strain>
    </source>
</reference>
<dbReference type="AlphaFoldDB" id="A0A844GKL8"/>
<evidence type="ECO:0000313" key="2">
    <source>
        <dbReference type="EMBL" id="MTD61869.1"/>
    </source>
</evidence>
<name>A0A844GKL8_9FIRM</name>
<dbReference type="Proteomes" id="UP000437824">
    <property type="component" value="Unassembled WGS sequence"/>
</dbReference>
<evidence type="ECO:0000256" key="1">
    <source>
        <dbReference type="SAM" id="Phobius"/>
    </source>
</evidence>
<sequence>MTNTAGTTQEMRRKRENHKLSRTMAAVIGLIVTLEVMVAGGMIFNVDFHSTDLIALIFGFMVLYAGVVAVLTDN</sequence>
<protein>
    <submittedName>
        <fullName evidence="2">Uncharacterized protein</fullName>
    </submittedName>
</protein>
<evidence type="ECO:0000313" key="3">
    <source>
        <dbReference type="Proteomes" id="UP000437824"/>
    </source>
</evidence>